<dbReference type="CDD" id="cd15545">
    <property type="entry name" value="PHD_BAZ2A_like"/>
    <property type="match status" value="1"/>
</dbReference>
<dbReference type="STRING" id="177199.A0A420XZ37"/>
<dbReference type="InterPro" id="IPR013083">
    <property type="entry name" value="Znf_RING/FYVE/PHD"/>
</dbReference>
<dbReference type="PROSITE" id="PS50016">
    <property type="entry name" value="ZF_PHD_2"/>
    <property type="match status" value="1"/>
</dbReference>
<keyword evidence="2 4" id="KW-0863">Zinc-finger</keyword>
<evidence type="ECO:0008006" key="11">
    <source>
        <dbReference type="Google" id="ProtNLM"/>
    </source>
</evidence>
<evidence type="ECO:0000256" key="4">
    <source>
        <dbReference type="PROSITE-ProRule" id="PRU00175"/>
    </source>
</evidence>
<evidence type="ECO:0000256" key="2">
    <source>
        <dbReference type="ARBA" id="ARBA00022771"/>
    </source>
</evidence>
<proteinExistence type="predicted"/>
<feature type="compositionally biased region" description="Low complexity" evidence="6">
    <location>
        <begin position="462"/>
        <end position="472"/>
    </location>
</feature>
<keyword evidence="10" id="KW-1185">Reference proteome</keyword>
<sequence length="633" mass="70434">MADQCIVCLDTLETVSSGTPQLPTEVDAPPEPAVAAIEASKANESSPHTEKEGHHHGNDDSIALIQVCGHVLHDSCLREWTAKANSCPICRQLFHKVHVYDKVGGNLLSTYEVRDKKQVAEFDPQAWLDENPEEEEESTPCPVCLRSDDEEVLLLCDGCDTPYHTHCIGLDAVPRGSWFCMECAEALGPEVTGAPVPTARNNSGANSRSRPNYFPRTQASMRRARQRARSDNWQGAWGVISGRIWDALSIDLDYHDDDEALEDYRRMQQVRDRERREHERWQQRLNIASRLGARDVFANSIQNVFAQRRSTPPAARPVEQVQQTAEERRAWAAFEKSRAEQEDGRPSSSRKRKAPSVTDSPAAEASEQTERKLKRPRTRRVPTSQVQNGEGSSRSAVETGSPRRNSGNNSLPNASSPAPATQAAPSFLSSLLKEVEMSTPSDDENIRNVFGRIPGANDGYDAPSPASSPSPSGHNSPRALSTTPPPQQRMRPSSPHMTLSSHIEPIYPKPNYLPTRSSPDNSDSESSIRQPRPRRPQPAAAVRAPRTEEASPSRAVVPLETKESITNIVREALRPHWKSEKMTATQYATINREVSHKLYAEIKDPSAIDEETKMNWERLATREVERAISELKS</sequence>
<dbReference type="OrthoDB" id="8062037at2759"/>
<dbReference type="SMART" id="SM00184">
    <property type="entry name" value="RING"/>
    <property type="match status" value="2"/>
</dbReference>
<evidence type="ECO:0000313" key="9">
    <source>
        <dbReference type="EMBL" id="RKU40933.1"/>
    </source>
</evidence>
<feature type="domain" description="RING-type" evidence="8">
    <location>
        <begin position="5"/>
        <end position="91"/>
    </location>
</feature>
<feature type="compositionally biased region" description="Low complexity" evidence="6">
    <location>
        <begin position="517"/>
        <end position="530"/>
    </location>
</feature>
<keyword evidence="3" id="KW-0862">Zinc</keyword>
<evidence type="ECO:0000256" key="6">
    <source>
        <dbReference type="SAM" id="MobiDB-lite"/>
    </source>
</evidence>
<dbReference type="InterPro" id="IPR019787">
    <property type="entry name" value="Znf_PHD-finger"/>
</dbReference>
<organism evidence="9 10">
    <name type="scientific">Coniochaeta pulveracea</name>
    <dbReference type="NCBI Taxonomy" id="177199"/>
    <lineage>
        <taxon>Eukaryota</taxon>
        <taxon>Fungi</taxon>
        <taxon>Dikarya</taxon>
        <taxon>Ascomycota</taxon>
        <taxon>Pezizomycotina</taxon>
        <taxon>Sordariomycetes</taxon>
        <taxon>Sordariomycetidae</taxon>
        <taxon>Coniochaetales</taxon>
        <taxon>Coniochaetaceae</taxon>
        <taxon>Coniochaeta</taxon>
    </lineage>
</organism>
<evidence type="ECO:0000259" key="8">
    <source>
        <dbReference type="PROSITE" id="PS50089"/>
    </source>
</evidence>
<dbReference type="SMART" id="SM00249">
    <property type="entry name" value="PHD"/>
    <property type="match status" value="1"/>
</dbReference>
<dbReference type="AlphaFoldDB" id="A0A420XZ37"/>
<dbReference type="InterPro" id="IPR011011">
    <property type="entry name" value="Znf_FYVE_PHD"/>
</dbReference>
<dbReference type="Proteomes" id="UP000275385">
    <property type="component" value="Unassembled WGS sequence"/>
</dbReference>
<reference evidence="9 10" key="1">
    <citation type="submission" date="2018-08" db="EMBL/GenBank/DDBJ databases">
        <title>Draft genome of the lignicolous fungus Coniochaeta pulveracea.</title>
        <authorList>
            <person name="Borstlap C.J."/>
            <person name="De Witt R.N."/>
            <person name="Botha A."/>
            <person name="Volschenk H."/>
        </authorList>
    </citation>
    <scope>NUCLEOTIDE SEQUENCE [LARGE SCALE GENOMIC DNA]</scope>
    <source>
        <strain evidence="9 10">CAB683</strain>
    </source>
</reference>
<dbReference type="PANTHER" id="PTHR12618:SF20">
    <property type="entry name" value="PHD AND RING FINGER DOMAIN-CONTAINING PROTEIN 1"/>
    <property type="match status" value="1"/>
</dbReference>
<feature type="region of interest" description="Disordered" evidence="6">
    <location>
        <begin position="308"/>
        <end position="558"/>
    </location>
</feature>
<dbReference type="EMBL" id="QVQW01000087">
    <property type="protein sequence ID" value="RKU40933.1"/>
    <property type="molecule type" value="Genomic_DNA"/>
</dbReference>
<evidence type="ECO:0000256" key="1">
    <source>
        <dbReference type="ARBA" id="ARBA00022723"/>
    </source>
</evidence>
<evidence type="ECO:0000259" key="7">
    <source>
        <dbReference type="PROSITE" id="PS50016"/>
    </source>
</evidence>
<accession>A0A420XZ37</accession>
<dbReference type="GO" id="GO:0008270">
    <property type="term" value="F:zinc ion binding"/>
    <property type="evidence" value="ECO:0007669"/>
    <property type="project" value="UniProtKB-KW"/>
</dbReference>
<keyword evidence="5" id="KW-0175">Coiled coil</keyword>
<dbReference type="PROSITE" id="PS01359">
    <property type="entry name" value="ZF_PHD_1"/>
    <property type="match status" value="1"/>
</dbReference>
<name>A0A420XZ37_9PEZI</name>
<dbReference type="PANTHER" id="PTHR12618">
    <property type="entry name" value="PHD AND RING FINGER DOMAIN-CONTAINING PROTEIN 1"/>
    <property type="match status" value="1"/>
</dbReference>
<feature type="region of interest" description="Disordered" evidence="6">
    <location>
        <begin position="194"/>
        <end position="214"/>
    </location>
</feature>
<dbReference type="Pfam" id="PF13639">
    <property type="entry name" value="zf-RING_2"/>
    <property type="match status" value="1"/>
</dbReference>
<feature type="compositionally biased region" description="Polar residues" evidence="6">
    <location>
        <begin position="381"/>
        <end position="413"/>
    </location>
</feature>
<dbReference type="Pfam" id="PF00628">
    <property type="entry name" value="PHD"/>
    <property type="match status" value="1"/>
</dbReference>
<evidence type="ECO:0000256" key="3">
    <source>
        <dbReference type="ARBA" id="ARBA00022833"/>
    </source>
</evidence>
<evidence type="ECO:0000313" key="10">
    <source>
        <dbReference type="Proteomes" id="UP000275385"/>
    </source>
</evidence>
<gene>
    <name evidence="9" type="ORF">DL546_002628</name>
</gene>
<comment type="caution">
    <text evidence="9">The sequence shown here is derived from an EMBL/GenBank/DDBJ whole genome shotgun (WGS) entry which is preliminary data.</text>
</comment>
<dbReference type="InterPro" id="IPR047157">
    <property type="entry name" value="PHRF1/Atg35"/>
</dbReference>
<feature type="compositionally biased region" description="Polar residues" evidence="6">
    <location>
        <begin position="199"/>
        <end position="210"/>
    </location>
</feature>
<dbReference type="SUPFAM" id="SSF57903">
    <property type="entry name" value="FYVE/PHD zinc finger"/>
    <property type="match status" value="1"/>
</dbReference>
<evidence type="ECO:0000256" key="5">
    <source>
        <dbReference type="SAM" id="Coils"/>
    </source>
</evidence>
<dbReference type="InterPro" id="IPR019786">
    <property type="entry name" value="Zinc_finger_PHD-type_CS"/>
</dbReference>
<feature type="domain" description="PHD-type" evidence="7">
    <location>
        <begin position="138"/>
        <end position="186"/>
    </location>
</feature>
<protein>
    <recommendedName>
        <fullName evidence="11">PHD and RING finger domain-containing protein</fullName>
    </recommendedName>
</protein>
<dbReference type="SUPFAM" id="SSF57850">
    <property type="entry name" value="RING/U-box"/>
    <property type="match status" value="1"/>
</dbReference>
<dbReference type="InterPro" id="IPR001965">
    <property type="entry name" value="Znf_PHD"/>
</dbReference>
<feature type="compositionally biased region" description="Low complexity" evidence="6">
    <location>
        <begin position="414"/>
        <end position="426"/>
    </location>
</feature>
<feature type="coiled-coil region" evidence="5">
    <location>
        <begin position="264"/>
        <end position="291"/>
    </location>
</feature>
<feature type="compositionally biased region" description="Basic and acidic residues" evidence="6">
    <location>
        <begin position="325"/>
        <end position="345"/>
    </location>
</feature>
<dbReference type="InterPro" id="IPR001841">
    <property type="entry name" value="Znf_RING"/>
</dbReference>
<dbReference type="PROSITE" id="PS50089">
    <property type="entry name" value="ZF_RING_2"/>
    <property type="match status" value="1"/>
</dbReference>
<dbReference type="Gene3D" id="3.30.40.10">
    <property type="entry name" value="Zinc/RING finger domain, C3HC4 (zinc finger)"/>
    <property type="match status" value="2"/>
</dbReference>
<keyword evidence="1" id="KW-0479">Metal-binding</keyword>